<evidence type="ECO:0000256" key="4">
    <source>
        <dbReference type="ARBA" id="ARBA00022729"/>
    </source>
</evidence>
<comment type="caution">
    <text evidence="6">The sequence shown here is derived from an EMBL/GenBank/DDBJ whole genome shotgun (WGS) entry which is preliminary data.</text>
</comment>
<dbReference type="PROSITE" id="PS51318">
    <property type="entry name" value="TAT"/>
    <property type="match status" value="1"/>
</dbReference>
<dbReference type="RefSeq" id="WP_418160994.1">
    <property type="nucleotide sequence ID" value="NZ_JBBLZC010000022.1"/>
</dbReference>
<sequence>MRRRDFVWTGAALGGWAALGLPRPAWAASAAEIAVEEARRFKGTEISIVWEAGLQSLDPLNFSGPRWKELTGISVKVIEVPTAEMFTKILQEHRAGTGAYDALNVIPSWMPDLVRAGALEPLDPYVDKYGYREELKEIAPVYRDNQMTVDGKIYGFPDDGDVFVLYYRKDVLSNPEIRAAYKAKHGTDLPVPPKTWKEFDQVAALITEATGGKPYGAAFFRDAPYAQFMFQERFRNEGGRFFDPATMKAAVNSEAGVKVFTDWLAENKVMPKGVETWGFVENLAAFLKGDTAMTISWPPYGRWAAGYGTDQQALSWVPKSQIAGKVGYAMPPGGHPQLAAGFALSVAAGSKNKLPAYLFIQWLNSKDVSLERVQLPYALRDPFRDSHFASEEYKKRWPEAPEYLEALHAGAVNGLLDLSIIQTDKYEEALRQGISKLWAGQDPKAILDEVAAQWDAITQRIGVDKQRAAYEQWAAKPNAYPSKA</sequence>
<dbReference type="PANTHER" id="PTHR43649:SF34">
    <property type="entry name" value="ABC TRANSPORTER PERIPLASMIC-BINDING PROTEIN YCJN-RELATED"/>
    <property type="match status" value="1"/>
</dbReference>
<dbReference type="Pfam" id="PF01547">
    <property type="entry name" value="SBP_bac_1"/>
    <property type="match status" value="1"/>
</dbReference>
<protein>
    <submittedName>
        <fullName evidence="6">Sugar ABC transporter substrate-binding protein</fullName>
    </submittedName>
</protein>
<evidence type="ECO:0000256" key="5">
    <source>
        <dbReference type="SAM" id="SignalP"/>
    </source>
</evidence>
<dbReference type="EMBL" id="JBBLZC010000022">
    <property type="protein sequence ID" value="MEK0085147.1"/>
    <property type="molecule type" value="Genomic_DNA"/>
</dbReference>
<keyword evidence="4 5" id="KW-0732">Signal</keyword>
<dbReference type="Proteomes" id="UP001375743">
    <property type="component" value="Unassembled WGS sequence"/>
</dbReference>
<evidence type="ECO:0000256" key="3">
    <source>
        <dbReference type="ARBA" id="ARBA00022448"/>
    </source>
</evidence>
<organism evidence="6 7">
    <name type="scientific">Benzoatithermus flavus</name>
    <dbReference type="NCBI Taxonomy" id="3108223"/>
    <lineage>
        <taxon>Bacteria</taxon>
        <taxon>Pseudomonadati</taxon>
        <taxon>Pseudomonadota</taxon>
        <taxon>Alphaproteobacteria</taxon>
        <taxon>Geminicoccales</taxon>
        <taxon>Geminicoccaceae</taxon>
        <taxon>Benzoatithermus</taxon>
    </lineage>
</organism>
<dbReference type="SUPFAM" id="SSF53850">
    <property type="entry name" value="Periplasmic binding protein-like II"/>
    <property type="match status" value="1"/>
</dbReference>
<feature type="signal peptide" evidence="5">
    <location>
        <begin position="1"/>
        <end position="27"/>
    </location>
</feature>
<keyword evidence="7" id="KW-1185">Reference proteome</keyword>
<proteinExistence type="inferred from homology"/>
<dbReference type="PANTHER" id="PTHR43649">
    <property type="entry name" value="ARABINOSE-BINDING PROTEIN-RELATED"/>
    <property type="match status" value="1"/>
</dbReference>
<reference evidence="6 7" key="1">
    <citation type="submission" date="2024-01" db="EMBL/GenBank/DDBJ databases">
        <title>Multi-omics insights into the function and evolution of sodium benzoate biodegradation pathways in Benzoatithermus flavus gen. nov., sp. nov. from hot spring.</title>
        <authorList>
            <person name="Hu C.-J."/>
            <person name="Li W.-J."/>
        </authorList>
    </citation>
    <scope>NUCLEOTIDE SEQUENCE [LARGE SCALE GENOMIC DNA]</scope>
    <source>
        <strain evidence="6 7">SYSU G07066</strain>
    </source>
</reference>
<comment type="subcellular location">
    <subcellularLocation>
        <location evidence="1">Periplasm</location>
    </subcellularLocation>
</comment>
<dbReference type="CDD" id="cd13585">
    <property type="entry name" value="PBP2_TMBP_like"/>
    <property type="match status" value="1"/>
</dbReference>
<feature type="chain" id="PRO_5046552724" evidence="5">
    <location>
        <begin position="28"/>
        <end position="484"/>
    </location>
</feature>
<gene>
    <name evidence="6" type="ORF">U1T56_18495</name>
</gene>
<name>A0ABU8XVC7_9PROT</name>
<comment type="similarity">
    <text evidence="2">Belongs to the bacterial solute-binding protein 1 family.</text>
</comment>
<dbReference type="InterPro" id="IPR050490">
    <property type="entry name" value="Bact_solute-bd_prot1"/>
</dbReference>
<dbReference type="InterPro" id="IPR006311">
    <property type="entry name" value="TAT_signal"/>
</dbReference>
<evidence type="ECO:0000313" key="7">
    <source>
        <dbReference type="Proteomes" id="UP001375743"/>
    </source>
</evidence>
<evidence type="ECO:0000313" key="6">
    <source>
        <dbReference type="EMBL" id="MEK0085147.1"/>
    </source>
</evidence>
<evidence type="ECO:0000256" key="2">
    <source>
        <dbReference type="ARBA" id="ARBA00008520"/>
    </source>
</evidence>
<keyword evidence="3" id="KW-0813">Transport</keyword>
<accession>A0ABU8XVC7</accession>
<dbReference type="InterPro" id="IPR006059">
    <property type="entry name" value="SBP"/>
</dbReference>
<evidence type="ECO:0000256" key="1">
    <source>
        <dbReference type="ARBA" id="ARBA00004418"/>
    </source>
</evidence>
<dbReference type="Gene3D" id="3.40.190.10">
    <property type="entry name" value="Periplasmic binding protein-like II"/>
    <property type="match status" value="2"/>
</dbReference>